<dbReference type="InterPro" id="IPR006626">
    <property type="entry name" value="PbH1"/>
</dbReference>
<accession>A0A1H5UV65</accession>
<dbReference type="NCBIfam" id="NF041518">
    <property type="entry name" value="choice_anch_Q"/>
    <property type="match status" value="3"/>
</dbReference>
<dbReference type="InterPro" id="IPR059226">
    <property type="entry name" value="Choice_anch_Q_dom"/>
</dbReference>
<dbReference type="SUPFAM" id="SSF51126">
    <property type="entry name" value="Pectin lyase-like"/>
    <property type="match status" value="3"/>
</dbReference>
<protein>
    <submittedName>
        <fullName evidence="1">Right handed beta helix region</fullName>
    </submittedName>
</protein>
<evidence type="ECO:0000313" key="1">
    <source>
        <dbReference type="EMBL" id="SEF78870.1"/>
    </source>
</evidence>
<proteinExistence type="predicted"/>
<organism evidence="1 2">
    <name type="scientific">Bryocella elongata</name>
    <dbReference type="NCBI Taxonomy" id="863522"/>
    <lineage>
        <taxon>Bacteria</taxon>
        <taxon>Pseudomonadati</taxon>
        <taxon>Acidobacteriota</taxon>
        <taxon>Terriglobia</taxon>
        <taxon>Terriglobales</taxon>
        <taxon>Acidobacteriaceae</taxon>
        <taxon>Bryocella</taxon>
    </lineage>
</organism>
<dbReference type="Proteomes" id="UP000236728">
    <property type="component" value="Unassembled WGS sequence"/>
</dbReference>
<dbReference type="Gene3D" id="2.60.40.10">
    <property type="entry name" value="Immunoglobulins"/>
    <property type="match status" value="1"/>
</dbReference>
<name>A0A1H5UV65_9BACT</name>
<evidence type="ECO:0000313" key="2">
    <source>
        <dbReference type="Proteomes" id="UP000236728"/>
    </source>
</evidence>
<dbReference type="Gene3D" id="2.40.10.500">
    <property type="match status" value="1"/>
</dbReference>
<keyword evidence="2" id="KW-1185">Reference proteome</keyword>
<gene>
    <name evidence="1" type="ORF">SAMN05421819_1214</name>
</gene>
<sequence>MLFAPRAWKSSLQLLQRRIVGCALRTRAEQQDRVDRPQSRARRTLLALAATLAMAFTAGNVAQAQTVVQTTLANLYTALGTAPNGAVIQITTSGTMAFSAISFTRSHTIENVSGGAVVLVGSNLGIINSSVTWSGINFQGVTSSTEPVFSIGGSSASLTLIDCSIYGNNDVGSNGGTGSGAAIFTGGGTTVTLINTTITGNSAPGGLGGGILNGGKLTVINSTITGNSASGAGSGGGIISSGTVTLINSIVSGNTAGSYNDVDGTYTDGGGNVVGQTATQIGLQSLNYYANGITQTMPPATGSTAIGAGVYQTGEQTTDQNGTLRPNVPGAAIDSGAVQVSPILQLVVSNATDATATTPNCVTLASSGNCSLRDALGQAAASADTFAEITFDPAVFTTAQTIKLNSVLAASKSLSITGPTALVTISGQNSTPVMTVASGNIVGLTGLTIANGQSSGNGAGVNSAGTLVVTNSTFANNASSGIGNGGGIYSSGPSLTVIGSTFVANTSTGGGAIYSSSPATISNSTFNDNAGNSVGGAIFATGNTLSIQNSTFNANSGTAGGAFRFNGATLTVNNSILSGDTGSTAAECYAPSATCPTNGSNGNVVGVAAKLANLLWYGGPTETMPPLAGSPALNAGTYVSGEATTDQRGAARPASGTIDAGAVQVTGDAPMVGRVIYNTGPTTGGTSVAVSGTGLDAGTLTALNLGGNSYTAGTGSGTYAVVAATSTSPAELSTTTVAGSAGTTDTTVTYTAGTGYAAGTSPASFEDEFTYYVPVAISPAAGTLSLTKGASYSQAFTVAGGSGSYTYSHTGTLPTGVTLSLASGGNGWVLSGTPTVTGPFSLGLTATDAANVALSDTENYTISVAASSSPATHFAVTATSSQTAGSAFTYTVTAETAANATATSYSGTVQFTSSDSNAVLPANATLTNGVGTFNATLKTSGSQSLTATDTVTSSITGSTSFSVTSGAPASLVVVSLNNPVPYWTGSSFVVTAYDAFGNVATTDNDALTMTSPATHFGAPAPFVLNQGTVEQNLAIGNSGQQTVTATDAATGLSGSVIVTVAQGWAQNFSVSAPASTYLGQTTPYTVVALNLFNDPTTAYSGTVHFTSSDGSATLPADATITNGTGTFTAALGTVGSQTISATDTVTSSITGTSGSIAVSIPNLVVNTTADHAATASNCTPQTSSGTNSTDTACALRDAIAYAQSNGYSSTITGSGNITFDSTVFNAAKAINLLSSLSTLQLGSNTTITGATTGTGGGVTNLVTVNGNNNAGNTVFTIPSNILNVALNNLTITGGNTTLNGSGIANSGSLTLSNSTVTGNNVTVSSGAKGAGIYNTGTLTLINSTVSGNTITGGGNGAGIWTSGPLVVENSTVAGNRISANGNGAGVYGNALVAINDSTISGNTIGGSGSGAGIFSASQLNLGNTIVAGNSAQGDSEVAGAYTNQGGNQIGTAVTLAPLGNYGGPTRTMLPLPGSTAICSGSSGQVPGGISGDQRGDVFNPLCTSGAVDAGAVQTNYALAFSTQPSSVNAGSAMAPAPVVTVTESGVTLSAGSPSVSVTDAANDLSTTPATASASQGVATFSNLIFTRGAAANTLTATVPLTNSIHLTAQSNSFNVTIPVTVTANFLGAATTLAQGASTGFAVGIANTNGSPVSAVVVNVTLPSGLQVVANSMTQSCAATVSYSPSSTAIAISGVALATGGSCEVYVTLAATASGTQTVSAAATVAGTVLPAVAASVAVSAATPSVFILNADSTLLSLSDSAVSAGTFGTSSGSATALGLAVDSSGDLWGVLSSNIIIARTKAGVTLPVAGASLAGLYLPTALAIDGSGRVWIANGNSTLSVLNNDGSAATGQTPVASAAAISTPASLTIDSAGSVWIANQGSNTVTEVIGAATPVVAPLANAVSSATVGARP</sequence>
<dbReference type="Gene3D" id="2.160.20.10">
    <property type="entry name" value="Single-stranded right-handed beta-helix, Pectin lyase-like"/>
    <property type="match status" value="3"/>
</dbReference>
<dbReference type="InterPro" id="IPR011050">
    <property type="entry name" value="Pectin_lyase_fold/virulence"/>
</dbReference>
<dbReference type="SMART" id="SM00710">
    <property type="entry name" value="PbH1"/>
    <property type="match status" value="11"/>
</dbReference>
<dbReference type="InterPro" id="IPR013783">
    <property type="entry name" value="Ig-like_fold"/>
</dbReference>
<dbReference type="EMBL" id="FNVA01000001">
    <property type="protein sequence ID" value="SEF78870.1"/>
    <property type="molecule type" value="Genomic_DNA"/>
</dbReference>
<dbReference type="SUPFAM" id="SSF63829">
    <property type="entry name" value="Calcium-dependent phosphotriesterase"/>
    <property type="match status" value="1"/>
</dbReference>
<reference evidence="1 2" key="1">
    <citation type="submission" date="2016-10" db="EMBL/GenBank/DDBJ databases">
        <authorList>
            <person name="de Groot N.N."/>
        </authorList>
    </citation>
    <scope>NUCLEOTIDE SEQUENCE [LARGE SCALE GENOMIC DNA]</scope>
    <source>
        <strain evidence="1 2">DSM 22489</strain>
    </source>
</reference>
<dbReference type="InterPro" id="IPR012334">
    <property type="entry name" value="Pectin_lyas_fold"/>
</dbReference>